<dbReference type="AlphaFoldDB" id="I4B4M1"/>
<feature type="chain" id="PRO_5003686301" evidence="4">
    <location>
        <begin position="28"/>
        <end position="243"/>
    </location>
</feature>
<keyword evidence="5" id="KW-0966">Cell projection</keyword>
<keyword evidence="5" id="KW-0282">Flagellum</keyword>
<dbReference type="InterPro" id="IPR006714">
    <property type="entry name" value="FlaA"/>
</dbReference>
<organism evidence="5 6">
    <name type="scientific">Turneriella parva (strain ATCC BAA-1111 / DSM 21527 / NCTC 11395 / H)</name>
    <name type="common">Leptospira parva</name>
    <dbReference type="NCBI Taxonomy" id="869212"/>
    <lineage>
        <taxon>Bacteria</taxon>
        <taxon>Pseudomonadati</taxon>
        <taxon>Spirochaetota</taxon>
        <taxon>Spirochaetia</taxon>
        <taxon>Leptospirales</taxon>
        <taxon>Leptospiraceae</taxon>
        <taxon>Turneriella</taxon>
    </lineage>
</organism>
<dbReference type="KEGG" id="tpx:Turpa_1580"/>
<dbReference type="STRING" id="869212.Turpa_1580"/>
<dbReference type="PATRIC" id="fig|869212.3.peg.1576"/>
<keyword evidence="2" id="KW-0574">Periplasm</keyword>
<keyword evidence="6" id="KW-1185">Reference proteome</keyword>
<evidence type="ECO:0000313" key="5">
    <source>
        <dbReference type="EMBL" id="AFM12228.1"/>
    </source>
</evidence>
<evidence type="ECO:0000256" key="2">
    <source>
        <dbReference type="ARBA" id="ARBA00022764"/>
    </source>
</evidence>
<comment type="subcellular location">
    <subcellularLocation>
        <location evidence="1">Periplasmic flagellum</location>
    </subcellularLocation>
</comment>
<dbReference type="EMBL" id="CP002959">
    <property type="protein sequence ID" value="AFM12228.1"/>
    <property type="molecule type" value="Genomic_DNA"/>
</dbReference>
<protein>
    <submittedName>
        <fullName evidence="5">Flagellar filament outer layer protein FlaA</fullName>
    </submittedName>
</protein>
<evidence type="ECO:0000313" key="6">
    <source>
        <dbReference type="Proteomes" id="UP000006048"/>
    </source>
</evidence>
<evidence type="ECO:0000256" key="4">
    <source>
        <dbReference type="SAM" id="SignalP"/>
    </source>
</evidence>
<name>I4B4M1_TURPD</name>
<keyword evidence="4" id="KW-0732">Signal</keyword>
<evidence type="ECO:0000256" key="3">
    <source>
        <dbReference type="ARBA" id="ARBA00023143"/>
    </source>
</evidence>
<proteinExistence type="predicted"/>
<dbReference type="GO" id="GO:0055040">
    <property type="term" value="C:periplasmic flagellum"/>
    <property type="evidence" value="ECO:0007669"/>
    <property type="project" value="UniProtKB-SubCell"/>
</dbReference>
<accession>I4B4M1</accession>
<dbReference type="GO" id="GO:0030288">
    <property type="term" value="C:outer membrane-bounded periplasmic space"/>
    <property type="evidence" value="ECO:0007669"/>
    <property type="project" value="InterPro"/>
</dbReference>
<feature type="signal peptide" evidence="4">
    <location>
        <begin position="1"/>
        <end position="27"/>
    </location>
</feature>
<dbReference type="HOGENOM" id="CLU_097187_0_0_12"/>
<dbReference type="Pfam" id="PF04620">
    <property type="entry name" value="FlaA"/>
    <property type="match status" value="1"/>
</dbReference>
<dbReference type="GO" id="GO:0071973">
    <property type="term" value="P:bacterial-type flagellum-dependent cell motility"/>
    <property type="evidence" value="ECO:0007669"/>
    <property type="project" value="InterPro"/>
</dbReference>
<gene>
    <name evidence="5" type="ordered locus">Turpa_1580</name>
</gene>
<sequence>MTGSGKKVLLVTAVAVTFIGATLIAQDASNTKASKKADVQDVLLNDFESAEDWRAFSTTPLGITKVRKTIQLGPIEDVFNPKELSEEEKTRFKDGLKDPKTANNVLGVKTFFKERGFDRVEIKPPHEYLIKGLGRQFSVWVLGRNFRHTLFVKLRDYRGNLHKLKLGKLDYFGWRKHTVTVPGWLPQSTRHALLDKNLHFVSLYVECDPHESWGDFYFYVDDLRVKTDMSDSEYPGSKIKDNW</sequence>
<keyword evidence="5" id="KW-0969">Cilium</keyword>
<evidence type="ECO:0000256" key="1">
    <source>
        <dbReference type="ARBA" id="ARBA00004631"/>
    </source>
</evidence>
<reference evidence="5 6" key="1">
    <citation type="submission" date="2012-06" db="EMBL/GenBank/DDBJ databases">
        <title>The complete chromosome of genome of Turneriella parva DSM 21527.</title>
        <authorList>
            <consortium name="US DOE Joint Genome Institute (JGI-PGF)"/>
            <person name="Lucas S."/>
            <person name="Han J."/>
            <person name="Lapidus A."/>
            <person name="Bruce D."/>
            <person name="Goodwin L."/>
            <person name="Pitluck S."/>
            <person name="Peters L."/>
            <person name="Kyrpides N."/>
            <person name="Mavromatis K."/>
            <person name="Ivanova N."/>
            <person name="Mikhailova N."/>
            <person name="Chertkov O."/>
            <person name="Detter J.C."/>
            <person name="Tapia R."/>
            <person name="Han C."/>
            <person name="Land M."/>
            <person name="Hauser L."/>
            <person name="Markowitz V."/>
            <person name="Cheng J.-F."/>
            <person name="Hugenholtz P."/>
            <person name="Woyke T."/>
            <person name="Wu D."/>
            <person name="Gronow S."/>
            <person name="Wellnitz S."/>
            <person name="Brambilla E."/>
            <person name="Klenk H.-P."/>
            <person name="Eisen J.A."/>
        </authorList>
    </citation>
    <scope>NUCLEOTIDE SEQUENCE [LARGE SCALE GENOMIC DNA]</scope>
    <source>
        <strain evidence="6">ATCC BAA-1111 / DSM 21527 / NCTC 11395 / H</strain>
    </source>
</reference>
<keyword evidence="3" id="KW-0975">Bacterial flagellum</keyword>
<dbReference type="Proteomes" id="UP000006048">
    <property type="component" value="Chromosome"/>
</dbReference>
<dbReference type="RefSeq" id="WP_014802739.1">
    <property type="nucleotide sequence ID" value="NC_018020.1"/>
</dbReference>